<dbReference type="Proteomes" id="UP001497444">
    <property type="component" value="Chromosome 6"/>
</dbReference>
<evidence type="ECO:0000313" key="1">
    <source>
        <dbReference type="EMBL" id="CAK9274457.1"/>
    </source>
</evidence>
<gene>
    <name evidence="1" type="ORF">CSSPJE1EN1_LOCUS19935</name>
</gene>
<sequence>MIRMDTWSLDSQCPNQQQILCRHHIKKRPETANNKHLMEYDCKAVYTKAQSGSARNSHSNNKGSRISRVTSVAENFMEACLESI</sequence>
<organism evidence="1 2">
    <name type="scientific">Sphagnum jensenii</name>
    <dbReference type="NCBI Taxonomy" id="128206"/>
    <lineage>
        <taxon>Eukaryota</taxon>
        <taxon>Viridiplantae</taxon>
        <taxon>Streptophyta</taxon>
        <taxon>Embryophyta</taxon>
        <taxon>Bryophyta</taxon>
        <taxon>Sphagnophytina</taxon>
        <taxon>Sphagnopsida</taxon>
        <taxon>Sphagnales</taxon>
        <taxon>Sphagnaceae</taxon>
        <taxon>Sphagnum</taxon>
    </lineage>
</organism>
<name>A0ABP0X705_9BRYO</name>
<reference evidence="1" key="1">
    <citation type="submission" date="2024-02" db="EMBL/GenBank/DDBJ databases">
        <authorList>
            <consortium name="ELIXIR-Norway"/>
            <consortium name="Elixir Norway"/>
        </authorList>
    </citation>
    <scope>NUCLEOTIDE SEQUENCE</scope>
</reference>
<dbReference type="EMBL" id="OZ020101">
    <property type="protein sequence ID" value="CAK9274457.1"/>
    <property type="molecule type" value="Genomic_DNA"/>
</dbReference>
<protein>
    <submittedName>
        <fullName evidence="1">Uncharacterized protein</fullName>
    </submittedName>
</protein>
<accession>A0ABP0X705</accession>
<keyword evidence="2" id="KW-1185">Reference proteome</keyword>
<evidence type="ECO:0000313" key="2">
    <source>
        <dbReference type="Proteomes" id="UP001497444"/>
    </source>
</evidence>
<proteinExistence type="predicted"/>